<keyword evidence="9" id="KW-0067">ATP-binding</keyword>
<dbReference type="PROSITE" id="PS50994">
    <property type="entry name" value="INTEGRASE"/>
    <property type="match status" value="1"/>
</dbReference>
<evidence type="ECO:0000256" key="13">
    <source>
        <dbReference type="ARBA" id="ARBA00022932"/>
    </source>
</evidence>
<dbReference type="GO" id="GO:0015074">
    <property type="term" value="P:DNA integration"/>
    <property type="evidence" value="ECO:0007669"/>
    <property type="project" value="UniProtKB-KW"/>
</dbReference>
<dbReference type="GO" id="GO:0004519">
    <property type="term" value="F:endonuclease activity"/>
    <property type="evidence" value="ECO:0007669"/>
    <property type="project" value="UniProtKB-KW"/>
</dbReference>
<keyword evidence="5" id="KW-0479">Metal-binding</keyword>
<keyword evidence="14" id="KW-0917">Virion maturation</keyword>
<keyword evidence="15" id="KW-0233">DNA recombination</keyword>
<dbReference type="InterPro" id="IPR039537">
    <property type="entry name" value="Retrotran_Ty1/copia-like"/>
</dbReference>
<name>Q7XW15_ORYSJ</name>
<evidence type="ECO:0000256" key="2">
    <source>
        <dbReference type="ARBA" id="ARBA00022612"/>
    </source>
</evidence>
<evidence type="ECO:0000256" key="1">
    <source>
        <dbReference type="ARBA" id="ARBA00002180"/>
    </source>
</evidence>
<evidence type="ECO:0000256" key="5">
    <source>
        <dbReference type="ARBA" id="ARBA00022723"/>
    </source>
</evidence>
<reference evidence="19" key="1">
    <citation type="journal article" date="2005" name="Nature">
        <title>The map-based sequence of the rice genome.</title>
        <authorList>
            <consortium name="International rice genome sequencing project (IRGSP)"/>
            <person name="Matsumoto T."/>
            <person name="Wu J."/>
            <person name="Kanamori H."/>
            <person name="Katayose Y."/>
            <person name="Fujisawa M."/>
            <person name="Namiki N."/>
            <person name="Mizuno H."/>
            <person name="Yamamoto K."/>
            <person name="Antonio B.A."/>
            <person name="Baba T."/>
            <person name="Sakata K."/>
            <person name="Nagamura Y."/>
            <person name="Aoki H."/>
            <person name="Arikawa K."/>
            <person name="Arita K."/>
            <person name="Bito T."/>
            <person name="Chiden Y."/>
            <person name="Fujitsuka N."/>
            <person name="Fukunaka R."/>
            <person name="Hamada M."/>
            <person name="Harada C."/>
            <person name="Hayashi A."/>
            <person name="Hijishita S."/>
            <person name="Honda M."/>
            <person name="Hosokawa S."/>
            <person name="Ichikawa Y."/>
            <person name="Idonuma A."/>
            <person name="Iijima M."/>
            <person name="Ikeda M."/>
            <person name="Ikeno M."/>
            <person name="Ito K."/>
            <person name="Ito S."/>
            <person name="Ito T."/>
            <person name="Ito Y."/>
            <person name="Ito Y."/>
            <person name="Iwabuchi A."/>
            <person name="Kamiya K."/>
            <person name="Karasawa W."/>
            <person name="Kurita K."/>
            <person name="Katagiri S."/>
            <person name="Kikuta A."/>
            <person name="Kobayashi H."/>
            <person name="Kobayashi N."/>
            <person name="Machita K."/>
            <person name="Maehara T."/>
            <person name="Masukawa M."/>
            <person name="Mizubayashi T."/>
            <person name="Mukai Y."/>
            <person name="Nagasaki H."/>
            <person name="Nagata Y."/>
            <person name="Naito S."/>
            <person name="Nakashima M."/>
            <person name="Nakama Y."/>
            <person name="Nakamichi Y."/>
            <person name="Nakamura M."/>
            <person name="Meguro A."/>
            <person name="Negishi M."/>
            <person name="Ohta I."/>
            <person name="Ohta T."/>
            <person name="Okamoto M."/>
            <person name="Ono N."/>
            <person name="Saji S."/>
            <person name="Sakaguchi M."/>
            <person name="Sakai K."/>
            <person name="Shibata M."/>
            <person name="Shimokawa T."/>
            <person name="Song J."/>
            <person name="Takazaki Y."/>
            <person name="Terasawa K."/>
            <person name="Tsugane M."/>
            <person name="Tsuji K."/>
            <person name="Ueda S."/>
            <person name="Waki K."/>
            <person name="Yamagata H."/>
            <person name="Yamamoto M."/>
            <person name="Yamamoto S."/>
            <person name="Yamane H."/>
            <person name="Yoshiki S."/>
            <person name="Yoshihara R."/>
            <person name="Yukawa K."/>
            <person name="Zhong H."/>
            <person name="Yano M."/>
            <person name="Yuan Q."/>
            <person name="Ouyang S."/>
            <person name="Liu J."/>
            <person name="Jones K.M."/>
            <person name="Gansberger K."/>
            <person name="Moffat K."/>
            <person name="Hill J."/>
            <person name="Bera J."/>
            <person name="Fadrosh D."/>
            <person name="Jin S."/>
            <person name="Johri S."/>
            <person name="Kim M."/>
            <person name="Overton L."/>
            <person name="Reardon M."/>
            <person name="Tsitrin T."/>
            <person name="Vuong H."/>
            <person name="Weaver B."/>
            <person name="Ciecko A."/>
            <person name="Tallon L."/>
            <person name="Jackson J."/>
            <person name="Pai G."/>
            <person name="Aken S.V."/>
            <person name="Utterback T."/>
            <person name="Reidmuller S."/>
            <person name="Feldblyum T."/>
            <person name="Hsiao J."/>
            <person name="Zismann V."/>
            <person name="Iobst S."/>
            <person name="de Vazeille A.R."/>
            <person name="Buell C.R."/>
            <person name="Ying K."/>
            <person name="Li Y."/>
            <person name="Lu T."/>
            <person name="Huang Y."/>
            <person name="Zhao Q."/>
            <person name="Feng Q."/>
            <person name="Zhang L."/>
            <person name="Zhu J."/>
            <person name="Weng Q."/>
            <person name="Mu J."/>
            <person name="Lu Y."/>
            <person name="Fan D."/>
            <person name="Liu Y."/>
            <person name="Guan J."/>
            <person name="Zhang Y."/>
            <person name="Yu S."/>
            <person name="Liu X."/>
            <person name="Zhang Y."/>
            <person name="Hong G."/>
            <person name="Han B."/>
            <person name="Choisne N."/>
            <person name="Demange N."/>
            <person name="Orjeda G."/>
            <person name="Samain S."/>
            <person name="Cattolico L."/>
            <person name="Pelletier E."/>
            <person name="Couloux A."/>
            <person name="Segurens B."/>
            <person name="Wincker P."/>
            <person name="D'Hont A."/>
            <person name="Scarpelli C."/>
            <person name="Weissenbach J."/>
            <person name="Salanoubat M."/>
            <person name="Quetier F."/>
            <person name="Yu Y."/>
            <person name="Kim H.R."/>
            <person name="Rambo T."/>
            <person name="Currie J."/>
            <person name="Collura K."/>
            <person name="Luo M."/>
            <person name="Yang T."/>
            <person name="Ammiraju J.S.S."/>
            <person name="Engler F."/>
            <person name="Soderlund C."/>
            <person name="Wing R.A."/>
            <person name="Palmer L.E."/>
            <person name="de la Bastide M."/>
            <person name="Spiegel L."/>
            <person name="Nascimento L."/>
            <person name="Zutavern T."/>
            <person name="O'Shaughnessy A."/>
            <person name="Dike S."/>
            <person name="Dedhia N."/>
            <person name="Preston R."/>
            <person name="Balija V."/>
            <person name="McCombie W.R."/>
            <person name="Chow T."/>
            <person name="Chen H."/>
            <person name="Chung M."/>
            <person name="Chen C."/>
            <person name="Shaw J."/>
            <person name="Wu H."/>
            <person name="Hsiao K."/>
            <person name="Chao Y."/>
            <person name="Chu M."/>
            <person name="Cheng C."/>
            <person name="Hour A."/>
            <person name="Lee P."/>
            <person name="Lin S."/>
            <person name="Lin Y."/>
            <person name="Liou J."/>
            <person name="Liu S."/>
            <person name="Hsing Y."/>
            <person name="Raghuvanshi S."/>
            <person name="Mohanty A."/>
            <person name="Bharti A.K."/>
            <person name="Gaur A."/>
            <person name="Gupta V."/>
            <person name="Kumar D."/>
            <person name="Ravi V."/>
            <person name="Vij S."/>
            <person name="Kapur A."/>
            <person name="Khurana P."/>
            <person name="Khurana P."/>
            <person name="Khurana J.P."/>
            <person name="Tyagi A.K."/>
            <person name="Gaikwad K."/>
            <person name="Singh A."/>
            <person name="Dalal V."/>
            <person name="Srivastava S."/>
            <person name="Dixit A."/>
            <person name="Pal A.K."/>
            <person name="Ghazi I.A."/>
            <person name="Yadav M."/>
            <person name="Pandit A."/>
            <person name="Bhargava A."/>
            <person name="Sureshbabu K."/>
            <person name="Batra K."/>
            <person name="Sharma T.R."/>
            <person name="Mohapatra T."/>
            <person name="Singh N.K."/>
            <person name="Messing J."/>
            <person name="Nelson A.B."/>
            <person name="Fuks G."/>
            <person name="Kavchok S."/>
            <person name="Keizer G."/>
            <person name="Linton E."/>
            <person name="Llaca V."/>
            <person name="Song R."/>
            <person name="Tanyolac B."/>
            <person name="Young S."/>
            <person name="Ho-Il K."/>
            <person name="Hahn J.H."/>
            <person name="Sangsakoo G."/>
            <person name="Vanavichit A."/>
            <person name="de Mattos Luiz.A.T."/>
            <person name="Zimmer P.D."/>
            <person name="Malone G."/>
            <person name="Dellagostin O."/>
            <person name="de Oliveira A.C."/>
            <person name="Bevan M."/>
            <person name="Bancroft I."/>
            <person name="Minx P."/>
            <person name="Cordum H."/>
            <person name="Wilson R."/>
            <person name="Cheng Z."/>
            <person name="Jin W."/>
            <person name="Jiang J."/>
            <person name="Leong S.A."/>
            <person name="Iwama H."/>
            <person name="Gojobori T."/>
            <person name="Itoh T."/>
            <person name="Niimura Y."/>
            <person name="Fujii Y."/>
            <person name="Habara T."/>
            <person name="Sakai H."/>
            <person name="Sato Y."/>
            <person name="Wilson G."/>
            <person name="Kumar K."/>
            <person name="McCouch S."/>
            <person name="Juretic N."/>
            <person name="Hoen D."/>
            <person name="Wright S."/>
            <person name="Bruskiewich R."/>
            <person name="Bureau T."/>
            <person name="Miyao A."/>
            <person name="Hirochika H."/>
            <person name="Nishikawa T."/>
            <person name="Kadowaki K."/>
            <person name="Sugiura M."/>
            <person name="Burr B."/>
            <person name="Sasaki T."/>
        </authorList>
    </citation>
    <scope>NUCLEOTIDE SEQUENCE [LARGE SCALE GENOMIC DNA]</scope>
    <source>
        <strain evidence="19">cv. Nipponbare</strain>
    </source>
</reference>
<evidence type="ECO:0000256" key="10">
    <source>
        <dbReference type="ARBA" id="ARBA00022842"/>
    </source>
</evidence>
<dbReference type="GO" id="GO:0005524">
    <property type="term" value="F:ATP binding"/>
    <property type="evidence" value="ECO:0007669"/>
    <property type="project" value="UniProtKB-KW"/>
</dbReference>
<evidence type="ECO:0000256" key="3">
    <source>
        <dbReference type="ARBA" id="ARBA00022670"/>
    </source>
</evidence>
<dbReference type="InterPro" id="IPR025724">
    <property type="entry name" value="GAG-pre-integrase_dom"/>
</dbReference>
<dbReference type="Pfam" id="PF25597">
    <property type="entry name" value="SH3_retrovirus"/>
    <property type="match status" value="1"/>
</dbReference>
<evidence type="ECO:0000313" key="19">
    <source>
        <dbReference type="Proteomes" id="UP000000763"/>
    </source>
</evidence>
<keyword evidence="13" id="KW-0548">Nucleotidyltransferase</keyword>
<evidence type="ECO:0000256" key="11">
    <source>
        <dbReference type="ARBA" id="ARBA00022908"/>
    </source>
</evidence>
<evidence type="ECO:0000259" key="17">
    <source>
        <dbReference type="PROSITE" id="PS50994"/>
    </source>
</evidence>
<dbReference type="GO" id="GO:0003676">
    <property type="term" value="F:nucleic acid binding"/>
    <property type="evidence" value="ECO:0007669"/>
    <property type="project" value="InterPro"/>
</dbReference>
<dbReference type="GO" id="GO:0003964">
    <property type="term" value="F:RNA-directed DNA polymerase activity"/>
    <property type="evidence" value="ECO:0007669"/>
    <property type="project" value="UniProtKB-KW"/>
</dbReference>
<feature type="compositionally biased region" description="Basic and acidic residues" evidence="16">
    <location>
        <begin position="269"/>
        <end position="287"/>
    </location>
</feature>
<evidence type="ECO:0000256" key="4">
    <source>
        <dbReference type="ARBA" id="ARBA00022722"/>
    </source>
</evidence>
<keyword evidence="13" id="KW-0808">Transferase</keyword>
<dbReference type="GO" id="GO:0006508">
    <property type="term" value="P:proteolysis"/>
    <property type="evidence" value="ECO:0007669"/>
    <property type="project" value="UniProtKB-KW"/>
</dbReference>
<sequence>MATPVRFSTKPHVFDGTDFYHWCSRMQSYIMAEDYDIWRKVSHPYVIPEAINTAAEKIAFEQNCKARNILLSGISRSDYDRVAHFRTAHEIWNALSNFHQGTNNIKKLRRDIFKNEYIKFEMKPGEAMDGYLSRFNKILSDLRSVDSSYDTNYPQYEISRHFLNGLDMSIWEMKVTSIQESVNMSTLSLDSLYTKLKTHEMNVLSRKVDSKSSALVSSSSFLDVDASSSKPSFLAVFNATSDDQLEQIEEGDLALVANRIARAMNNPGTEKELGRGKREDKDGEKTNNNKPKGTSQGRKFKENLRRAFDQVYATFEPLSDVDGESGDDDKGKNISSVCFMARVESDIEYEDHEVSAFEEAINILSAKNMKCEKMYRKQEFIIESLNSEIARLKSLIPNDDDCENCEVLMNKILKIRDVNAAHDLKNKSSLALSFALHTRTLDELFLTKTLLQKYQIAFHASLMFNMISAKKLKQSHDVLVYSTCNLNKMKLKHALGHVEYMEDVVKNNEVLSCPKCRKSKGVMVDCENCANLEKEVSYLKNSLLRFSDGKKNLNMILDQSKISTHNRGLGFNPYADNSRHPPVVLGVGARSGEILFKPDTNKTVFKSAGIMSTLSASSSKSNVVHAKPPVVACVAKSSNSTNVSNHREKYTCSFCGKDGHMDGFCFRLAHKQKKEKDIAFAKSKWQKSGFPTRNPVRPQWVPRSDRRLVRPATEPWSDRRKETVWIVDSGCSRDMTSDKNWFSSLKKASKTESIIFGDASTSAVLITDFEVHFKKTGSKVFDSCGDSVLNISCYERVFKADFENPVLPVITCLVSKFDKDVMFWHRRFGHVGFDHLTRLSGLDLVRGLHKLKKDLDLVCTPRHHAKMVASSHAPIVSVMTDAPGQLLHMEIVGPVRVQSVGGKWYVLVIVDDFSQYSWVFFMATKDEAFQHFRGLFLRLNLEFPGSSKRIRCDNGGEFKNTFLNTFAMKEVLNMNFLLLVFHNKTVLLKGKTVFWSRWLERYWMNIKLCKCFILKSVNLDKFEERSTDRLFIGYPAYTRGYRVLILASNKIVETCEVSFDEASPGTRPDIAGTLSQVQGELKNFLLAKGVTMGKVNKTLFVLKHGENQLFVQIYVDDIIFGCSSHALVVEFAETMRREFEMSMMGELDLLTLNLVVNRIIIE</sequence>
<dbReference type="GO" id="GO:0008233">
    <property type="term" value="F:peptidase activity"/>
    <property type="evidence" value="ECO:0007669"/>
    <property type="project" value="UniProtKB-KW"/>
</dbReference>
<keyword evidence="12" id="KW-0695">RNA-directed DNA polymerase</keyword>
<dbReference type="Pfam" id="PF13976">
    <property type="entry name" value="gag_pre-integrs"/>
    <property type="match status" value="1"/>
</dbReference>
<feature type="region of interest" description="Disordered" evidence="16">
    <location>
        <begin position="266"/>
        <end position="300"/>
    </location>
</feature>
<proteinExistence type="predicted"/>
<evidence type="ECO:0000256" key="8">
    <source>
        <dbReference type="ARBA" id="ARBA00022801"/>
    </source>
</evidence>
<gene>
    <name evidence="18" type="primary">OSJNBb0013O03.3</name>
</gene>
<dbReference type="InterPro" id="IPR057670">
    <property type="entry name" value="SH3_retrovirus"/>
</dbReference>
<dbReference type="AlphaFoldDB" id="Q7XW15"/>
<protein>
    <submittedName>
        <fullName evidence="18">OSJNBb0013O03.3 protein</fullName>
    </submittedName>
</protein>
<evidence type="ECO:0000256" key="7">
    <source>
        <dbReference type="ARBA" id="ARBA00022759"/>
    </source>
</evidence>
<evidence type="ECO:0000256" key="9">
    <source>
        <dbReference type="ARBA" id="ARBA00022840"/>
    </source>
</evidence>
<feature type="compositionally biased region" description="Polar residues" evidence="16">
    <location>
        <begin position="288"/>
        <end position="297"/>
    </location>
</feature>
<evidence type="ECO:0000256" key="15">
    <source>
        <dbReference type="ARBA" id="ARBA00023172"/>
    </source>
</evidence>
<dbReference type="InterPro" id="IPR012337">
    <property type="entry name" value="RNaseH-like_sf"/>
</dbReference>
<dbReference type="PANTHER" id="PTHR42648">
    <property type="entry name" value="TRANSPOSASE, PUTATIVE-RELATED"/>
    <property type="match status" value="1"/>
</dbReference>
<keyword evidence="8" id="KW-0378">Hydrolase</keyword>
<evidence type="ECO:0000256" key="6">
    <source>
        <dbReference type="ARBA" id="ARBA00022741"/>
    </source>
</evidence>
<dbReference type="PANTHER" id="PTHR42648:SF11">
    <property type="entry name" value="TRANSPOSON TY4-P GAG-POL POLYPROTEIN"/>
    <property type="match status" value="1"/>
</dbReference>
<dbReference type="GO" id="GO:0006310">
    <property type="term" value="P:DNA recombination"/>
    <property type="evidence" value="ECO:0007669"/>
    <property type="project" value="UniProtKB-KW"/>
</dbReference>
<dbReference type="EMBL" id="AL731621">
    <property type="protein sequence ID" value="CAD40308.2"/>
    <property type="molecule type" value="Genomic_DNA"/>
</dbReference>
<keyword evidence="6" id="KW-0547">Nucleotide-binding</keyword>
<evidence type="ECO:0000256" key="12">
    <source>
        <dbReference type="ARBA" id="ARBA00022918"/>
    </source>
</evidence>
<dbReference type="InterPro" id="IPR054722">
    <property type="entry name" value="PolX-like_BBD"/>
</dbReference>
<accession>Q7XW15</accession>
<keyword evidence="7" id="KW-0255">Endonuclease</keyword>
<reference evidence="19" key="2">
    <citation type="journal article" date="2008" name="Nucleic Acids Res.">
        <title>The rice annotation project database (RAP-DB): 2008 update.</title>
        <authorList>
            <consortium name="The rice annotation project (RAP)"/>
        </authorList>
    </citation>
    <scope>GENOME REANNOTATION</scope>
    <source>
        <strain evidence="19">cv. Nipponbare</strain>
    </source>
</reference>
<feature type="domain" description="Integrase catalytic" evidence="17">
    <location>
        <begin position="879"/>
        <end position="969"/>
    </location>
</feature>
<keyword evidence="4" id="KW-0540">Nuclease</keyword>
<keyword evidence="11" id="KW-0229">DNA integration</keyword>
<dbReference type="Gene3D" id="3.30.420.10">
    <property type="entry name" value="Ribonuclease H-like superfamily/Ribonuclease H"/>
    <property type="match status" value="1"/>
</dbReference>
<dbReference type="GO" id="GO:0003887">
    <property type="term" value="F:DNA-directed DNA polymerase activity"/>
    <property type="evidence" value="ECO:0007669"/>
    <property type="project" value="UniProtKB-KW"/>
</dbReference>
<dbReference type="Pfam" id="PF14223">
    <property type="entry name" value="Retrotran_gag_2"/>
    <property type="match status" value="1"/>
</dbReference>
<evidence type="ECO:0000256" key="14">
    <source>
        <dbReference type="ARBA" id="ARBA00023113"/>
    </source>
</evidence>
<keyword evidence="13" id="KW-0239">DNA-directed DNA polymerase</keyword>
<dbReference type="InterPro" id="IPR036397">
    <property type="entry name" value="RNaseH_sf"/>
</dbReference>
<keyword evidence="10" id="KW-0460">Magnesium</keyword>
<comment type="function">
    <text evidence="1">The aspartyl protease (PR) mediates the proteolytic cleavages of the Gag and Gag-Pol polyproteins after assembly of the VLP.</text>
</comment>
<dbReference type="InterPro" id="IPR001584">
    <property type="entry name" value="Integrase_cat-core"/>
</dbReference>
<keyword evidence="3" id="KW-0645">Protease</keyword>
<dbReference type="Pfam" id="PF22936">
    <property type="entry name" value="Pol_BBD"/>
    <property type="match status" value="1"/>
</dbReference>
<evidence type="ECO:0000313" key="18">
    <source>
        <dbReference type="EMBL" id="CAD40308.2"/>
    </source>
</evidence>
<evidence type="ECO:0000256" key="16">
    <source>
        <dbReference type="SAM" id="MobiDB-lite"/>
    </source>
</evidence>
<organism evidence="18 19">
    <name type="scientific">Oryza sativa subsp. japonica</name>
    <name type="common">Rice</name>
    <dbReference type="NCBI Taxonomy" id="39947"/>
    <lineage>
        <taxon>Eukaryota</taxon>
        <taxon>Viridiplantae</taxon>
        <taxon>Streptophyta</taxon>
        <taxon>Embryophyta</taxon>
        <taxon>Tracheophyta</taxon>
        <taxon>Spermatophyta</taxon>
        <taxon>Magnoliopsida</taxon>
        <taxon>Liliopsida</taxon>
        <taxon>Poales</taxon>
        <taxon>Poaceae</taxon>
        <taxon>BOP clade</taxon>
        <taxon>Oryzoideae</taxon>
        <taxon>Oryzeae</taxon>
        <taxon>Oryzinae</taxon>
        <taxon>Oryza</taxon>
        <taxon>Oryza sativa</taxon>
    </lineage>
</organism>
<dbReference type="SUPFAM" id="SSF53098">
    <property type="entry name" value="Ribonuclease H-like"/>
    <property type="match status" value="1"/>
</dbReference>
<dbReference type="Proteomes" id="UP000000763">
    <property type="component" value="Chromosome 4"/>
</dbReference>
<dbReference type="GO" id="GO:0046872">
    <property type="term" value="F:metal ion binding"/>
    <property type="evidence" value="ECO:0007669"/>
    <property type="project" value="UniProtKB-KW"/>
</dbReference>
<keyword evidence="2" id="KW-1188">Viral release from host cell</keyword>